<evidence type="ECO:0000259" key="9">
    <source>
        <dbReference type="PROSITE" id="PS50217"/>
    </source>
</evidence>
<feature type="compositionally biased region" description="Basic residues" evidence="8">
    <location>
        <begin position="35"/>
        <end position="45"/>
    </location>
</feature>
<evidence type="ECO:0000256" key="8">
    <source>
        <dbReference type="SAM" id="MobiDB-lite"/>
    </source>
</evidence>
<keyword evidence="4" id="KW-0010">Activator</keyword>
<dbReference type="GO" id="GO:0000976">
    <property type="term" value="F:transcription cis-regulatory region binding"/>
    <property type="evidence" value="ECO:0007669"/>
    <property type="project" value="InterPro"/>
</dbReference>
<evidence type="ECO:0000256" key="1">
    <source>
        <dbReference type="ARBA" id="ARBA00004123"/>
    </source>
</evidence>
<dbReference type="InterPro" id="IPR046347">
    <property type="entry name" value="bZIP_sf"/>
</dbReference>
<feature type="region of interest" description="Disordered" evidence="8">
    <location>
        <begin position="28"/>
        <end position="70"/>
    </location>
</feature>
<comment type="similarity">
    <text evidence="7">Belongs to the bZIP family. YAP subfamily.</text>
</comment>
<organism evidence="10">
    <name type="scientific">Saccharomyces paradoxus</name>
    <name type="common">Yeast</name>
    <name type="synonym">Saccharomyces douglasii</name>
    <dbReference type="NCBI Taxonomy" id="27291"/>
    <lineage>
        <taxon>Eukaryota</taxon>
        <taxon>Fungi</taxon>
        <taxon>Dikarya</taxon>
        <taxon>Ascomycota</taxon>
        <taxon>Saccharomycotina</taxon>
        <taxon>Saccharomycetes</taxon>
        <taxon>Saccharomycetales</taxon>
        <taxon>Saccharomycetaceae</taxon>
        <taxon>Saccharomyces</taxon>
    </lineage>
</organism>
<dbReference type="Gene3D" id="1.20.5.170">
    <property type="match status" value="1"/>
</dbReference>
<dbReference type="SUPFAM" id="SSF111430">
    <property type="entry name" value="YAP1 redox domain"/>
    <property type="match status" value="1"/>
</dbReference>
<feature type="domain" description="BZIP" evidence="9">
    <location>
        <begin position="49"/>
        <end position="112"/>
    </location>
</feature>
<evidence type="ECO:0000256" key="5">
    <source>
        <dbReference type="ARBA" id="ARBA00023163"/>
    </source>
</evidence>
<dbReference type="Gene3D" id="1.10.238.100">
    <property type="entry name" value="YAP1 redox domain. Chain B"/>
    <property type="match status" value="1"/>
</dbReference>
<reference evidence="10" key="1">
    <citation type="journal article" date="2017" name="Nat. Genet.">
        <title>Contrasting evolutionary genome dynamics between domesticated and wild yeasts.</title>
        <authorList>
            <person name="Yue J.X."/>
            <person name="Li J."/>
            <person name="Aigrain L."/>
            <person name="Hallin J."/>
            <person name="Persson K."/>
            <person name="Oliver K."/>
            <person name="Bergstrom A."/>
            <person name="Coupland P."/>
            <person name="Warringer J."/>
            <person name="Lagomarsino M.C."/>
            <person name="Fischer G."/>
            <person name="Durbin R."/>
            <person name="Liti G."/>
        </authorList>
    </citation>
    <scope>NUCLEOTIDE SEQUENCE</scope>
    <source>
        <strain evidence="10">CBS432</strain>
    </source>
</reference>
<accession>A0A8B8UPE3</accession>
<dbReference type="InterPro" id="IPR004827">
    <property type="entry name" value="bZIP"/>
</dbReference>
<evidence type="ECO:0000256" key="3">
    <source>
        <dbReference type="ARBA" id="ARBA00023015"/>
    </source>
</evidence>
<protein>
    <submittedName>
        <fullName evidence="10">Cad1p</fullName>
    </submittedName>
</protein>
<dbReference type="GO" id="GO:0001228">
    <property type="term" value="F:DNA-binding transcription activator activity, RNA polymerase II-specific"/>
    <property type="evidence" value="ECO:0007669"/>
    <property type="project" value="TreeGrafter"/>
</dbReference>
<keyword evidence="6" id="KW-0539">Nucleus</keyword>
<dbReference type="KEGG" id="spao:SPAR_D06090"/>
<dbReference type="GO" id="GO:0090575">
    <property type="term" value="C:RNA polymerase II transcription regulator complex"/>
    <property type="evidence" value="ECO:0007669"/>
    <property type="project" value="TreeGrafter"/>
</dbReference>
<evidence type="ECO:0000256" key="4">
    <source>
        <dbReference type="ARBA" id="ARBA00023159"/>
    </source>
</evidence>
<dbReference type="SMART" id="SM00338">
    <property type="entry name" value="BRLZ"/>
    <property type="match status" value="1"/>
</dbReference>
<dbReference type="VEuPathDB" id="FungiDB:SPAR_D06090"/>
<dbReference type="AlphaFoldDB" id="A0A8B8UPE3"/>
<comment type="subcellular location">
    <subcellularLocation>
        <location evidence="2">Cytoplasm</location>
    </subcellularLocation>
    <subcellularLocation>
        <location evidence="1">Nucleus</location>
    </subcellularLocation>
</comment>
<dbReference type="PANTHER" id="PTHR40621">
    <property type="entry name" value="TRANSCRIPTION FACTOR KAPC-RELATED"/>
    <property type="match status" value="1"/>
</dbReference>
<dbReference type="PROSITE" id="PS00036">
    <property type="entry name" value="BZIP_BASIC"/>
    <property type="match status" value="1"/>
</dbReference>
<evidence type="ECO:0000256" key="6">
    <source>
        <dbReference type="ARBA" id="ARBA00023242"/>
    </source>
</evidence>
<dbReference type="PANTHER" id="PTHR40621:SF6">
    <property type="entry name" value="AP-1-LIKE TRANSCRIPTION FACTOR YAP1-RELATED"/>
    <property type="match status" value="1"/>
</dbReference>
<proteinExistence type="inferred from homology"/>
<dbReference type="GO" id="GO:0033554">
    <property type="term" value="P:cellular response to stress"/>
    <property type="evidence" value="ECO:0007669"/>
    <property type="project" value="UniProtKB-ARBA"/>
</dbReference>
<reference evidence="10" key="4">
    <citation type="submission" date="2025-08" db="UniProtKB">
        <authorList>
            <consortium name="RefSeq"/>
        </authorList>
    </citation>
    <scope>IDENTIFICATION</scope>
    <source>
        <strain evidence="10">CBS432</strain>
    </source>
</reference>
<keyword evidence="3" id="KW-0805">Transcription regulation</keyword>
<dbReference type="OrthoDB" id="5380163at2759"/>
<name>A0A8B8UPE3_SACPA</name>
<reference evidence="10" key="3">
    <citation type="submission" date="2025-07" db="EMBL/GenBank/DDBJ databases">
        <authorList>
            <consortium name="NCBI Genome Project"/>
        </authorList>
    </citation>
    <scope>NUCLEOTIDE SEQUENCE</scope>
    <source>
        <strain evidence="10">CBS432</strain>
    </source>
</reference>
<dbReference type="GeneID" id="54629856"/>
<sequence>MGHPVRINGLYSSQGESVYLTSGMKGKVSVNKGGTPKRKVGRPRKRIDTEAKSRRTAQNRAAQRAFRDRKEAKLKSLQERTELLEQRDAQNKITTDFLQGSLRSLLSEISRYRAKNSDDERILAFLDNLQKEQRDEEQQKRKYEEKETITVISKSTEGLPSPSLSGNMIVNTDTEVHPHTQESGKYIWTMGLCNTPKLTNMWDSPPHNRTGAIIIGDKSANNSENRDCSLDLVFSGGQTGTEGLDYEIHNHLSGHSEGLTAEKIDSLPCLNEIDQKYFSHEIEDDILLSSVLPLAIESKCDNICRGKCTGIKSSLNKEIKCELITRYLLNQESLVSVLPMPSPRARIFGTQSEAIEHITSALSNEKASCCRILEEISSLPKYSSLDIDNLCNELMIKAKCTDDCKIAVRARDLQSALARQLL</sequence>
<keyword evidence="5" id="KW-0804">Transcription</keyword>
<evidence type="ECO:0000256" key="2">
    <source>
        <dbReference type="ARBA" id="ARBA00004496"/>
    </source>
</evidence>
<dbReference type="InterPro" id="IPR023167">
    <property type="entry name" value="Yap1_redox_dom_sf"/>
</dbReference>
<gene>
    <name evidence="10" type="primary">CAD1</name>
    <name evidence="10" type="ORF">SPAR_D06090</name>
</gene>
<evidence type="ECO:0000256" key="7">
    <source>
        <dbReference type="ARBA" id="ARBA00038132"/>
    </source>
</evidence>
<dbReference type="Pfam" id="PF08601">
    <property type="entry name" value="PAP1"/>
    <property type="match status" value="1"/>
</dbReference>
<dbReference type="CDD" id="cd14688">
    <property type="entry name" value="bZIP_YAP"/>
    <property type="match status" value="1"/>
</dbReference>
<dbReference type="InterPro" id="IPR013910">
    <property type="entry name" value="TF_PAP1"/>
</dbReference>
<dbReference type="RefSeq" id="XP_033765642.1">
    <property type="nucleotide sequence ID" value="XM_033909751.1"/>
</dbReference>
<dbReference type="InterPro" id="IPR050936">
    <property type="entry name" value="AP-1-like"/>
</dbReference>
<reference evidence="10" key="2">
    <citation type="submission" date="2020-01" db="EMBL/GenBank/DDBJ databases">
        <title>Population-level Yeast Reference Genomes.</title>
        <authorList>
            <person name="Yue J.-X."/>
        </authorList>
    </citation>
    <scope>NUCLEOTIDE SEQUENCE</scope>
    <source>
        <strain evidence="10">CBS432</strain>
    </source>
</reference>
<dbReference type="SUPFAM" id="SSF57959">
    <property type="entry name" value="Leucine zipper domain"/>
    <property type="match status" value="1"/>
</dbReference>
<dbReference type="GO" id="GO:0005737">
    <property type="term" value="C:cytoplasm"/>
    <property type="evidence" value="ECO:0007669"/>
    <property type="project" value="UniProtKB-SubCell"/>
</dbReference>
<evidence type="ECO:0000313" key="10">
    <source>
        <dbReference type="RefSeq" id="XP_033765642.1"/>
    </source>
</evidence>
<dbReference type="PROSITE" id="PS50217">
    <property type="entry name" value="BZIP"/>
    <property type="match status" value="1"/>
</dbReference>